<dbReference type="RefSeq" id="WP_371840118.1">
    <property type="nucleotide sequence ID" value="NZ_JBGMEK010000042.1"/>
</dbReference>
<accession>A0ABV4P2C3</accession>
<comment type="caution">
    <text evidence="1">The sequence shown here is derived from an EMBL/GenBank/DDBJ whole genome shotgun (WGS) entry which is preliminary data.</text>
</comment>
<dbReference type="Proteomes" id="UP001569428">
    <property type="component" value="Unassembled WGS sequence"/>
</dbReference>
<evidence type="ECO:0000313" key="1">
    <source>
        <dbReference type="EMBL" id="MFA0812444.1"/>
    </source>
</evidence>
<gene>
    <name evidence="1" type="ORF">ACCI49_16145</name>
</gene>
<protein>
    <submittedName>
        <fullName evidence="1">Uncharacterized protein</fullName>
    </submittedName>
</protein>
<reference evidence="1 2" key="1">
    <citation type="submission" date="2024-08" db="EMBL/GenBank/DDBJ databases">
        <authorList>
            <person name="Ishaq N."/>
        </authorList>
    </citation>
    <scope>NUCLEOTIDE SEQUENCE [LARGE SCALE GENOMIC DNA]</scope>
    <source>
        <strain evidence="1 2">DSM 18651</strain>
    </source>
</reference>
<sequence length="72" mass="8084">MEISKFPLNKQASAVIAEVKKFVSAFERIKNRKPTGVAVDTDKFQMVQRAIVAELRRQRKGAASAKEITPPR</sequence>
<dbReference type="EMBL" id="JBGMEK010000042">
    <property type="protein sequence ID" value="MFA0812444.1"/>
    <property type="molecule type" value="Genomic_DNA"/>
</dbReference>
<keyword evidence="2" id="KW-1185">Reference proteome</keyword>
<organism evidence="1 2">
    <name type="scientific">Microbulbifer epialgicus</name>
    <dbReference type="NCBI Taxonomy" id="393907"/>
    <lineage>
        <taxon>Bacteria</taxon>
        <taxon>Pseudomonadati</taxon>
        <taxon>Pseudomonadota</taxon>
        <taxon>Gammaproteobacteria</taxon>
        <taxon>Cellvibrionales</taxon>
        <taxon>Microbulbiferaceae</taxon>
        <taxon>Microbulbifer</taxon>
    </lineage>
</organism>
<evidence type="ECO:0000313" key="2">
    <source>
        <dbReference type="Proteomes" id="UP001569428"/>
    </source>
</evidence>
<proteinExistence type="predicted"/>
<name>A0ABV4P2C3_9GAMM</name>